<feature type="transmembrane region" description="Helical" evidence="9">
    <location>
        <begin position="88"/>
        <end position="111"/>
    </location>
</feature>
<keyword evidence="12" id="KW-1185">Reference proteome</keyword>
<feature type="transmembrane region" description="Helical" evidence="9">
    <location>
        <begin position="55"/>
        <end position="76"/>
    </location>
</feature>
<dbReference type="InterPro" id="IPR006153">
    <property type="entry name" value="Cation/H_exchanger_TM"/>
</dbReference>
<name>A0ABV5UU65_9MICC</name>
<dbReference type="EMBL" id="JBHMBH010000038">
    <property type="protein sequence ID" value="MFB9715708.1"/>
    <property type="molecule type" value="Genomic_DNA"/>
</dbReference>
<feature type="transmembrane region" description="Helical" evidence="9">
    <location>
        <begin position="262"/>
        <end position="280"/>
    </location>
</feature>
<evidence type="ECO:0000256" key="9">
    <source>
        <dbReference type="SAM" id="Phobius"/>
    </source>
</evidence>
<organism evidence="11 12">
    <name type="scientific">Arthrobacter methylotrophus</name>
    <dbReference type="NCBI Taxonomy" id="121291"/>
    <lineage>
        <taxon>Bacteria</taxon>
        <taxon>Bacillati</taxon>
        <taxon>Actinomycetota</taxon>
        <taxon>Actinomycetes</taxon>
        <taxon>Micrococcales</taxon>
        <taxon>Micrococcaceae</taxon>
        <taxon>Arthrobacter</taxon>
    </lineage>
</organism>
<feature type="transmembrane region" description="Helical" evidence="9">
    <location>
        <begin position="144"/>
        <end position="166"/>
    </location>
</feature>
<evidence type="ECO:0000313" key="11">
    <source>
        <dbReference type="EMBL" id="MFB9715708.1"/>
    </source>
</evidence>
<dbReference type="PANTHER" id="PTHR43562:SF1">
    <property type="entry name" value="NA(+)_H(+) ANTIPORTER YJBQ-RELATED"/>
    <property type="match status" value="1"/>
</dbReference>
<sequence>MSFFQLSLIAAVALLGPLLALPRKWHLPVMLGQLLAGIAIGRTGLGLVDSSDPTFTFVADVGFALIMFVAGTHVPVRDKAIRPALGGGALRTGITAVLAAVVGIAIAMAFGTGHAPLYIVLLASSSAALVLPIVDSLRLRGPKVLATTAQVAIADIACIVALPLAVDPPNAGRAAVGAAVVAACALVLFLLLRWLENSGNRGRLHDMSEDRKFALELRIQLALLFALSGLAVLGHVSIMLAGFSFGLVVAAVGEPRRLAHQLFAVSDGFLGPVFFVWLGASLDLRTLTGSPGMVLLGICLGLGTLVVHGSLRILGQPFPLAVLAASQLGVPVAAATIGTQLHLLEPGEAAAMILGALISIGASTIAGSRAARAFSEPAPNEPSKGRPAHPA</sequence>
<dbReference type="Proteomes" id="UP001589536">
    <property type="component" value="Unassembled WGS sequence"/>
</dbReference>
<protein>
    <submittedName>
        <fullName evidence="11">Cation:proton antiporter</fullName>
    </submittedName>
</protein>
<feature type="domain" description="Cation/H+ exchanger transmembrane" evidence="10">
    <location>
        <begin position="11"/>
        <end position="361"/>
    </location>
</feature>
<comment type="similarity">
    <text evidence="2">Belongs to the monovalent cation:proton antiporter 2 (CPA2) transporter (TC 2.A.37) family.</text>
</comment>
<reference evidence="11 12" key="1">
    <citation type="submission" date="2024-09" db="EMBL/GenBank/DDBJ databases">
        <authorList>
            <person name="Sun Q."/>
            <person name="Mori K."/>
        </authorList>
    </citation>
    <scope>NUCLEOTIDE SEQUENCE [LARGE SCALE GENOMIC DNA]</scope>
    <source>
        <strain evidence="11 12">JCM 13519</strain>
    </source>
</reference>
<keyword evidence="3" id="KW-0813">Transport</keyword>
<feature type="transmembrane region" description="Helical" evidence="9">
    <location>
        <begin position="117"/>
        <end position="137"/>
    </location>
</feature>
<evidence type="ECO:0000256" key="2">
    <source>
        <dbReference type="ARBA" id="ARBA00005551"/>
    </source>
</evidence>
<evidence type="ECO:0000256" key="5">
    <source>
        <dbReference type="ARBA" id="ARBA00022692"/>
    </source>
</evidence>
<evidence type="ECO:0000256" key="4">
    <source>
        <dbReference type="ARBA" id="ARBA00022449"/>
    </source>
</evidence>
<dbReference type="Pfam" id="PF00999">
    <property type="entry name" value="Na_H_Exchanger"/>
    <property type="match status" value="1"/>
</dbReference>
<evidence type="ECO:0000256" key="3">
    <source>
        <dbReference type="ARBA" id="ARBA00022448"/>
    </source>
</evidence>
<evidence type="ECO:0000256" key="1">
    <source>
        <dbReference type="ARBA" id="ARBA00004141"/>
    </source>
</evidence>
<evidence type="ECO:0000256" key="8">
    <source>
        <dbReference type="ARBA" id="ARBA00023136"/>
    </source>
</evidence>
<comment type="caution">
    <text evidence="11">The sequence shown here is derived from an EMBL/GenBank/DDBJ whole genome shotgun (WGS) entry which is preliminary data.</text>
</comment>
<feature type="transmembrane region" description="Helical" evidence="9">
    <location>
        <begin position="292"/>
        <end position="311"/>
    </location>
</feature>
<dbReference type="InterPro" id="IPR038770">
    <property type="entry name" value="Na+/solute_symporter_sf"/>
</dbReference>
<evidence type="ECO:0000313" key="12">
    <source>
        <dbReference type="Proteomes" id="UP001589536"/>
    </source>
</evidence>
<proteinExistence type="inferred from homology"/>
<evidence type="ECO:0000256" key="7">
    <source>
        <dbReference type="ARBA" id="ARBA00023065"/>
    </source>
</evidence>
<gene>
    <name evidence="11" type="ORF">ACFFPI_16535</name>
</gene>
<feature type="transmembrane region" description="Helical" evidence="9">
    <location>
        <begin position="213"/>
        <end position="232"/>
    </location>
</feature>
<evidence type="ECO:0000259" key="10">
    <source>
        <dbReference type="Pfam" id="PF00999"/>
    </source>
</evidence>
<dbReference type="PANTHER" id="PTHR43562">
    <property type="entry name" value="NAPA-TYPE SODIUM/HYDROGEN ANTIPORTER"/>
    <property type="match status" value="1"/>
</dbReference>
<dbReference type="Gene3D" id="1.20.1530.20">
    <property type="match status" value="1"/>
</dbReference>
<keyword evidence="4" id="KW-0050">Antiport</keyword>
<dbReference type="RefSeq" id="WP_345050859.1">
    <property type="nucleotide sequence ID" value="NZ_BAABED010000001.1"/>
</dbReference>
<keyword evidence="7" id="KW-0406">Ion transport</keyword>
<accession>A0ABV5UU65</accession>
<keyword evidence="8 9" id="KW-0472">Membrane</keyword>
<keyword evidence="6 9" id="KW-1133">Transmembrane helix</keyword>
<keyword evidence="5 9" id="KW-0812">Transmembrane</keyword>
<evidence type="ECO:0000256" key="6">
    <source>
        <dbReference type="ARBA" id="ARBA00022989"/>
    </source>
</evidence>
<feature type="transmembrane region" description="Helical" evidence="9">
    <location>
        <begin position="172"/>
        <end position="192"/>
    </location>
</feature>
<comment type="subcellular location">
    <subcellularLocation>
        <location evidence="1">Membrane</location>
        <topology evidence="1">Multi-pass membrane protein</topology>
    </subcellularLocation>
</comment>